<organism evidence="1 2">
    <name type="scientific">Clavibacter michiganensis subsp. insidiosus</name>
    <dbReference type="NCBI Taxonomy" id="33014"/>
    <lineage>
        <taxon>Bacteria</taxon>
        <taxon>Bacillati</taxon>
        <taxon>Actinomycetota</taxon>
        <taxon>Actinomycetes</taxon>
        <taxon>Micrococcales</taxon>
        <taxon>Microbacteriaceae</taxon>
        <taxon>Clavibacter</taxon>
    </lineage>
</organism>
<dbReference type="SUPFAM" id="SSF52540">
    <property type="entry name" value="P-loop containing nucleoside triphosphate hydrolases"/>
    <property type="match status" value="1"/>
</dbReference>
<evidence type="ECO:0000313" key="1">
    <source>
        <dbReference type="EMBL" id="RIJ44713.1"/>
    </source>
</evidence>
<gene>
    <name evidence="1" type="ORF">DZF93_01795</name>
</gene>
<dbReference type="Proteomes" id="UP000266634">
    <property type="component" value="Unassembled WGS sequence"/>
</dbReference>
<accession>A0A399SR75</accession>
<proteinExistence type="predicted"/>
<reference evidence="1 2" key="1">
    <citation type="submission" date="2018-08" db="EMBL/GenBank/DDBJ databases">
        <title>Genome Sequence of Clavibacter michiganensis Subspecies type strains, and the Atypical Peach-Colored Strains Isolated from Tomato.</title>
        <authorList>
            <person name="Osdaghi E."/>
            <person name="Portier P."/>
            <person name="Briand M."/>
            <person name="Jacques M.-A."/>
        </authorList>
    </citation>
    <scope>NUCLEOTIDE SEQUENCE [LARGE SCALE GENOMIC DNA]</scope>
    <source>
        <strain evidence="1 2">CFBP 6488</strain>
    </source>
</reference>
<name>A0A399SR75_9MICO</name>
<dbReference type="Gene3D" id="1.10.8.730">
    <property type="match status" value="1"/>
</dbReference>
<dbReference type="AlphaFoldDB" id="A0A399SR75"/>
<evidence type="ECO:0000313" key="2">
    <source>
        <dbReference type="Proteomes" id="UP000266634"/>
    </source>
</evidence>
<protein>
    <submittedName>
        <fullName evidence="1">ATP/GTP-binding protein</fullName>
    </submittedName>
</protein>
<dbReference type="EMBL" id="QWEA01000026">
    <property type="protein sequence ID" value="RIJ44713.1"/>
    <property type="molecule type" value="Genomic_DNA"/>
</dbReference>
<dbReference type="Gene3D" id="3.40.50.300">
    <property type="entry name" value="P-loop containing nucleotide triphosphate hydrolases"/>
    <property type="match status" value="1"/>
</dbReference>
<dbReference type="InterPro" id="IPR027417">
    <property type="entry name" value="P-loop_NTPase"/>
</dbReference>
<sequence length="524" mass="57207">MSGRQAKAQRVAAIVDTEQEVIAPQRRASRLTRVPIVNRFLPPEAFVSDVEEVSEHAAAAGELAPWDVPGSQLRPDGWQSASRARRGWYAPAHQGAATTTRQAEIVATAHFGAPTGFDGIVNGRDTLTRTAFAHDPITAYRRTPRGLTSPNVIVLGQTGSGKSSWTTCNLIMKPLMLRKRRAVVCSKKDRGGECEHAETTRQLGNEPFRFLANGAQGEGRVINLMDPAIVRVVDGIQGQKLMLDTAIQLQRHRSSGTVASVEEAGWEDQALRLALRSLLADHEDTRTPTLADLSARLGAVDPDRGDYSLRSRERLHQAGLSISHVLNDLLETYGGVFDGETSSEVDLTHKLTTFDISQLPSDGAVIPIVMAAANMWMLGRIKDEAGWATNVIYEEGWHMIGGPSVGLIQSNEKLSRSLGMSNIFIMHKGSDIPPESAGVTVIQEAQTAYIFRQEHEQDAAWAQRTFNLDQDTTKVLMGLGTGHCIAKIADMPETEVEHLRSEWEKELTDSDQAMMGDSADALGH</sequence>
<dbReference type="RefSeq" id="WP_094171499.1">
    <property type="nucleotide sequence ID" value="NZ_CP021039.1"/>
</dbReference>
<comment type="caution">
    <text evidence="1">The sequence shown here is derived from an EMBL/GenBank/DDBJ whole genome shotgun (WGS) entry which is preliminary data.</text>
</comment>